<sequence>MSDDPLIAERLAELTGGLYHAEHLEDREIEKIIR</sequence>
<proteinExistence type="predicted"/>
<dbReference type="EMBL" id="VSSQ01013976">
    <property type="protein sequence ID" value="MPM52682.1"/>
    <property type="molecule type" value="Genomic_DNA"/>
</dbReference>
<name>A0A645AHJ8_9ZZZZ</name>
<comment type="caution">
    <text evidence="1">The sequence shown here is derived from an EMBL/GenBank/DDBJ whole genome shotgun (WGS) entry which is preliminary data.</text>
</comment>
<evidence type="ECO:0000313" key="1">
    <source>
        <dbReference type="EMBL" id="MPM52682.1"/>
    </source>
</evidence>
<dbReference type="AlphaFoldDB" id="A0A645AHJ8"/>
<reference evidence="1" key="1">
    <citation type="submission" date="2019-08" db="EMBL/GenBank/DDBJ databases">
        <authorList>
            <person name="Kucharzyk K."/>
            <person name="Murdoch R.W."/>
            <person name="Higgins S."/>
            <person name="Loffler F."/>
        </authorList>
    </citation>
    <scope>NUCLEOTIDE SEQUENCE</scope>
</reference>
<protein>
    <submittedName>
        <fullName evidence="1">Uncharacterized protein</fullName>
    </submittedName>
</protein>
<organism evidence="1">
    <name type="scientific">bioreactor metagenome</name>
    <dbReference type="NCBI Taxonomy" id="1076179"/>
    <lineage>
        <taxon>unclassified sequences</taxon>
        <taxon>metagenomes</taxon>
        <taxon>ecological metagenomes</taxon>
    </lineage>
</organism>
<gene>
    <name evidence="1" type="ORF">SDC9_99442</name>
</gene>
<accession>A0A645AHJ8</accession>